<keyword evidence="2" id="KW-1185">Reference proteome</keyword>
<dbReference type="AlphaFoldDB" id="A0AAV7HHD8"/>
<proteinExistence type="predicted"/>
<comment type="caution">
    <text evidence="1">The sequence shown here is derived from an EMBL/GenBank/DDBJ whole genome shotgun (WGS) entry which is preliminary data.</text>
</comment>
<gene>
    <name evidence="1" type="ORF">IEQ34_004073</name>
</gene>
<dbReference type="EMBL" id="JAGFBR010000005">
    <property type="protein sequence ID" value="KAH0466835.1"/>
    <property type="molecule type" value="Genomic_DNA"/>
</dbReference>
<organism evidence="1 2">
    <name type="scientific">Dendrobium chrysotoxum</name>
    <name type="common">Orchid</name>
    <dbReference type="NCBI Taxonomy" id="161865"/>
    <lineage>
        <taxon>Eukaryota</taxon>
        <taxon>Viridiplantae</taxon>
        <taxon>Streptophyta</taxon>
        <taxon>Embryophyta</taxon>
        <taxon>Tracheophyta</taxon>
        <taxon>Spermatophyta</taxon>
        <taxon>Magnoliopsida</taxon>
        <taxon>Liliopsida</taxon>
        <taxon>Asparagales</taxon>
        <taxon>Orchidaceae</taxon>
        <taxon>Epidendroideae</taxon>
        <taxon>Malaxideae</taxon>
        <taxon>Dendrobiinae</taxon>
        <taxon>Dendrobium</taxon>
    </lineage>
</organism>
<accession>A0AAV7HHD8</accession>
<evidence type="ECO:0000313" key="1">
    <source>
        <dbReference type="EMBL" id="KAH0466835.1"/>
    </source>
</evidence>
<name>A0AAV7HHD8_DENCH</name>
<dbReference type="Proteomes" id="UP000775213">
    <property type="component" value="Unassembled WGS sequence"/>
</dbReference>
<protein>
    <submittedName>
        <fullName evidence="1">Uncharacterized protein</fullName>
    </submittedName>
</protein>
<reference evidence="1 2" key="1">
    <citation type="journal article" date="2021" name="Hortic Res">
        <title>Chromosome-scale assembly of the Dendrobium chrysotoxum genome enhances the understanding of orchid evolution.</title>
        <authorList>
            <person name="Zhang Y."/>
            <person name="Zhang G.Q."/>
            <person name="Zhang D."/>
            <person name="Liu X.D."/>
            <person name="Xu X.Y."/>
            <person name="Sun W.H."/>
            <person name="Yu X."/>
            <person name="Zhu X."/>
            <person name="Wang Z.W."/>
            <person name="Zhao X."/>
            <person name="Zhong W.Y."/>
            <person name="Chen H."/>
            <person name="Yin W.L."/>
            <person name="Huang T."/>
            <person name="Niu S.C."/>
            <person name="Liu Z.J."/>
        </authorList>
    </citation>
    <scope>NUCLEOTIDE SEQUENCE [LARGE SCALE GENOMIC DNA]</scope>
    <source>
        <strain evidence="1">Lindl</strain>
    </source>
</reference>
<sequence>MIDIFRCGRNLIWICCFGHLPERKRQLGIVRYAEEPAPGKKEAFGLDLVDSWSIHGWGFASICSSSPPPGQVWDSDEGKLISFLRASWDSLAENANYGKLDFRFYFQS</sequence>
<evidence type="ECO:0000313" key="2">
    <source>
        <dbReference type="Proteomes" id="UP000775213"/>
    </source>
</evidence>